<dbReference type="InParanoid" id="B7G5D7"/>
<dbReference type="Proteomes" id="UP000000759">
    <property type="component" value="Chromosome 15"/>
</dbReference>
<dbReference type="AlphaFoldDB" id="B7G5D7"/>
<sequence>MAQANTWSGGSFVIAEASIVGLDQRSGVALEVLVKRRGKEDVKEMVEFDLNAIPVPERKRYYGDLPPVPEDTERTVIDDVVRRMNRLCWIVGQPTVTGKLIQLAIQMGGAGVGNLRENMYLNQVPHNRYVRDYFYEQAALAVHDAVVLCSEGKCINRMLITSQFPEMNPSMDSYRIGTILEMVRTIGIKLAEENLRVRICVQGSMGVGIFTGMPKQLNGVSKIIQMMDWQSGEGELNEGMVGDYIRFGAVGPEHVLNEEKDKDDNVVQYQDDVFILIAPQSMVGTDSSIMPLLQGMVEAAGNRPVILMNPDLTDKVSAAGQQSVRGRQQRIDFAESFQTVYHFQNIYISGTSYFPILGAITKLHPKEPWLAHQRRDYADGEGEIYVPVLAGEVIPKGEEILDAFDR</sequence>
<dbReference type="PANTHER" id="PTHR35509">
    <property type="entry name" value="DOMAIN PROTEIN, PUTATIVE (DUF1995)-RELATED"/>
    <property type="match status" value="1"/>
</dbReference>
<evidence type="ECO:0000259" key="1">
    <source>
        <dbReference type="Pfam" id="PF09353"/>
    </source>
</evidence>
<dbReference type="PANTHER" id="PTHR35509:SF6">
    <property type="entry name" value="ADENYLATE KINASE"/>
    <property type="match status" value="1"/>
</dbReference>
<dbReference type="GeneID" id="7203181"/>
<reference evidence="2 3" key="1">
    <citation type="journal article" date="2008" name="Nature">
        <title>The Phaeodactylum genome reveals the evolutionary history of diatom genomes.</title>
        <authorList>
            <person name="Bowler C."/>
            <person name="Allen A.E."/>
            <person name="Badger J.H."/>
            <person name="Grimwood J."/>
            <person name="Jabbari K."/>
            <person name="Kuo A."/>
            <person name="Maheswari U."/>
            <person name="Martens C."/>
            <person name="Maumus F."/>
            <person name="Otillar R.P."/>
            <person name="Rayko E."/>
            <person name="Salamov A."/>
            <person name="Vandepoele K."/>
            <person name="Beszteri B."/>
            <person name="Gruber A."/>
            <person name="Heijde M."/>
            <person name="Katinka M."/>
            <person name="Mock T."/>
            <person name="Valentin K."/>
            <person name="Verret F."/>
            <person name="Berges J.A."/>
            <person name="Brownlee C."/>
            <person name="Cadoret J.P."/>
            <person name="Chiovitti A."/>
            <person name="Choi C.J."/>
            <person name="Coesel S."/>
            <person name="De Martino A."/>
            <person name="Detter J.C."/>
            <person name="Durkin C."/>
            <person name="Falciatore A."/>
            <person name="Fournet J."/>
            <person name="Haruta M."/>
            <person name="Huysman M.J."/>
            <person name="Jenkins B.D."/>
            <person name="Jiroutova K."/>
            <person name="Jorgensen R.E."/>
            <person name="Joubert Y."/>
            <person name="Kaplan A."/>
            <person name="Kroger N."/>
            <person name="Kroth P.G."/>
            <person name="La Roche J."/>
            <person name="Lindquist E."/>
            <person name="Lommer M."/>
            <person name="Martin-Jezequel V."/>
            <person name="Lopez P.J."/>
            <person name="Lucas S."/>
            <person name="Mangogna M."/>
            <person name="McGinnis K."/>
            <person name="Medlin L.K."/>
            <person name="Montsant A."/>
            <person name="Oudot-Le Secq M.P."/>
            <person name="Napoli C."/>
            <person name="Obornik M."/>
            <person name="Parker M.S."/>
            <person name="Petit J.L."/>
            <person name="Porcel B.M."/>
            <person name="Poulsen N."/>
            <person name="Robison M."/>
            <person name="Rychlewski L."/>
            <person name="Rynearson T.A."/>
            <person name="Schmutz J."/>
            <person name="Shapiro H."/>
            <person name="Siaut M."/>
            <person name="Stanley M."/>
            <person name="Sussman M.R."/>
            <person name="Taylor A.R."/>
            <person name="Vardi A."/>
            <person name="von Dassow P."/>
            <person name="Vyverman W."/>
            <person name="Willis A."/>
            <person name="Wyrwicz L.S."/>
            <person name="Rokhsar D.S."/>
            <person name="Weissenbach J."/>
            <person name="Armbrust E.V."/>
            <person name="Green B.R."/>
            <person name="Van de Peer Y."/>
            <person name="Grigoriev I.V."/>
        </authorList>
    </citation>
    <scope>NUCLEOTIDE SEQUENCE [LARGE SCALE GENOMIC DNA]</scope>
    <source>
        <strain evidence="2 3">CCAP 1055/1</strain>
    </source>
</reference>
<dbReference type="HOGENOM" id="CLU_620152_0_0_1"/>
<gene>
    <name evidence="2" type="ORF">PHATRDRAFT_38261</name>
</gene>
<accession>B7G5D7</accession>
<dbReference type="KEGG" id="pti:PHATRDRAFT_38261"/>
<reference evidence="3" key="2">
    <citation type="submission" date="2008-08" db="EMBL/GenBank/DDBJ databases">
        <authorList>
            <consortium name="Diatom Consortium"/>
            <person name="Grigoriev I."/>
            <person name="Grimwood J."/>
            <person name="Kuo A."/>
            <person name="Otillar R.P."/>
            <person name="Salamov A."/>
            <person name="Detter J.C."/>
            <person name="Lindquist E."/>
            <person name="Shapiro H."/>
            <person name="Lucas S."/>
            <person name="Glavina del Rio T."/>
            <person name="Pitluck S."/>
            <person name="Rokhsar D."/>
            <person name="Bowler C."/>
        </authorList>
    </citation>
    <scope>GENOME REANNOTATION</scope>
    <source>
        <strain evidence="3">CCAP 1055/1</strain>
    </source>
</reference>
<dbReference type="eggNOG" id="KOG3078">
    <property type="taxonomic scope" value="Eukaryota"/>
</dbReference>
<dbReference type="STRING" id="556484.B7G5D7"/>
<dbReference type="InterPro" id="IPR018962">
    <property type="entry name" value="DUF1995"/>
</dbReference>
<proteinExistence type="predicted"/>
<keyword evidence="3" id="KW-1185">Reference proteome</keyword>
<evidence type="ECO:0000313" key="3">
    <source>
        <dbReference type="Proteomes" id="UP000000759"/>
    </source>
</evidence>
<dbReference type="OMA" id="RELAYSM"/>
<name>B7G5D7_PHATC</name>
<dbReference type="OrthoDB" id="439792at2759"/>
<protein>
    <recommendedName>
        <fullName evidence="1">DUF1995 domain-containing protein</fullName>
    </recommendedName>
</protein>
<dbReference type="RefSeq" id="XP_002182396.1">
    <property type="nucleotide sequence ID" value="XM_002182360.1"/>
</dbReference>
<evidence type="ECO:0000313" key="2">
    <source>
        <dbReference type="EMBL" id="EEC46297.1"/>
    </source>
</evidence>
<dbReference type="EMBL" id="CM000617">
    <property type="protein sequence ID" value="EEC46297.1"/>
    <property type="molecule type" value="Genomic_DNA"/>
</dbReference>
<feature type="domain" description="DUF1995" evidence="1">
    <location>
        <begin position="132"/>
        <end position="400"/>
    </location>
</feature>
<dbReference type="Pfam" id="PF09353">
    <property type="entry name" value="DUF1995"/>
    <property type="match status" value="1"/>
</dbReference>
<dbReference type="InterPro" id="IPR053021">
    <property type="entry name" value="Chloroplast_ADK"/>
</dbReference>
<dbReference type="PaxDb" id="2850-Phatr38261"/>
<organism evidence="2 3">
    <name type="scientific">Phaeodactylum tricornutum (strain CCAP 1055/1)</name>
    <dbReference type="NCBI Taxonomy" id="556484"/>
    <lineage>
        <taxon>Eukaryota</taxon>
        <taxon>Sar</taxon>
        <taxon>Stramenopiles</taxon>
        <taxon>Ochrophyta</taxon>
        <taxon>Bacillariophyta</taxon>
        <taxon>Bacillariophyceae</taxon>
        <taxon>Bacillariophycidae</taxon>
        <taxon>Naviculales</taxon>
        <taxon>Phaeodactylaceae</taxon>
        <taxon>Phaeodactylum</taxon>
    </lineage>
</organism>